<accession>A0A383BDI4</accession>
<evidence type="ECO:0000256" key="2">
    <source>
        <dbReference type="ARBA" id="ARBA00022840"/>
    </source>
</evidence>
<name>A0A383BDI4_9ZZZZ</name>
<evidence type="ECO:0000313" key="3">
    <source>
        <dbReference type="EMBL" id="SVE18022.1"/>
    </source>
</evidence>
<organism evidence="3">
    <name type="scientific">marine metagenome</name>
    <dbReference type="NCBI Taxonomy" id="408172"/>
    <lineage>
        <taxon>unclassified sequences</taxon>
        <taxon>metagenomes</taxon>
        <taxon>ecological metagenomes</taxon>
    </lineage>
</organism>
<gene>
    <name evidence="3" type="ORF">METZ01_LOCUS470876</name>
</gene>
<dbReference type="PANTHER" id="PTHR43790:SF4">
    <property type="entry name" value="GUANOSINE IMPORT ATP-BINDING PROTEIN NUPO"/>
    <property type="match status" value="1"/>
</dbReference>
<keyword evidence="2" id="KW-0067">ATP-binding</keyword>
<dbReference type="EMBL" id="UINC01199540">
    <property type="protein sequence ID" value="SVE18022.1"/>
    <property type="molecule type" value="Genomic_DNA"/>
</dbReference>
<feature type="non-terminal residue" evidence="3">
    <location>
        <position position="1"/>
    </location>
</feature>
<evidence type="ECO:0008006" key="4">
    <source>
        <dbReference type="Google" id="ProtNLM"/>
    </source>
</evidence>
<dbReference type="AlphaFoldDB" id="A0A383BDI4"/>
<sequence>VMDNFVVSHLSSGTFGPAWWINRRAILRSTLEAIQEYEIIGAGPVTRARLMSGGNAQKLVLAREMSGDSRVLLAHSPTRGLDVRACAAVHEYLRDACKRDVAILLISEDLDEVLAVSDRVGIINRGRLVGEFDAPVAREAVGQLMVGHA</sequence>
<dbReference type="SUPFAM" id="SSF52540">
    <property type="entry name" value="P-loop containing nucleoside triphosphate hydrolases"/>
    <property type="match status" value="1"/>
</dbReference>
<reference evidence="3" key="1">
    <citation type="submission" date="2018-05" db="EMBL/GenBank/DDBJ databases">
        <authorList>
            <person name="Lanie J.A."/>
            <person name="Ng W.-L."/>
            <person name="Kazmierczak K.M."/>
            <person name="Andrzejewski T.M."/>
            <person name="Davidsen T.M."/>
            <person name="Wayne K.J."/>
            <person name="Tettelin H."/>
            <person name="Glass J.I."/>
            <person name="Rusch D."/>
            <person name="Podicherti R."/>
            <person name="Tsui H.-C.T."/>
            <person name="Winkler M.E."/>
        </authorList>
    </citation>
    <scope>NUCLEOTIDE SEQUENCE</scope>
</reference>
<protein>
    <recommendedName>
        <fullName evidence="4">ABC transporter domain-containing protein</fullName>
    </recommendedName>
</protein>
<dbReference type="GO" id="GO:0005524">
    <property type="term" value="F:ATP binding"/>
    <property type="evidence" value="ECO:0007669"/>
    <property type="project" value="UniProtKB-KW"/>
</dbReference>
<dbReference type="PANTHER" id="PTHR43790">
    <property type="entry name" value="CARBOHYDRATE TRANSPORT ATP-BINDING PROTEIN MG119-RELATED"/>
    <property type="match status" value="1"/>
</dbReference>
<dbReference type="Gene3D" id="3.40.50.300">
    <property type="entry name" value="P-loop containing nucleotide triphosphate hydrolases"/>
    <property type="match status" value="1"/>
</dbReference>
<evidence type="ECO:0000256" key="1">
    <source>
        <dbReference type="ARBA" id="ARBA00022741"/>
    </source>
</evidence>
<keyword evidence="1" id="KW-0547">Nucleotide-binding</keyword>
<dbReference type="InterPro" id="IPR050107">
    <property type="entry name" value="ABC_carbohydrate_import_ATPase"/>
</dbReference>
<proteinExistence type="predicted"/>
<dbReference type="InterPro" id="IPR027417">
    <property type="entry name" value="P-loop_NTPase"/>
</dbReference>